<dbReference type="OrthoDB" id="7838749at2"/>
<dbReference type="AlphaFoldDB" id="A0A429VC21"/>
<dbReference type="GO" id="GO:0005509">
    <property type="term" value="F:calcium ion binding"/>
    <property type="evidence" value="ECO:0007669"/>
    <property type="project" value="InterPro"/>
</dbReference>
<dbReference type="InterPro" id="IPR011049">
    <property type="entry name" value="Serralysin-like_metalloprot_C"/>
</dbReference>
<dbReference type="InterPro" id="IPR001343">
    <property type="entry name" value="Hemolysn_Ca-bd"/>
</dbReference>
<dbReference type="SUPFAM" id="SSF51120">
    <property type="entry name" value="beta-Roll"/>
    <property type="match status" value="1"/>
</dbReference>
<accession>A0A429VC21</accession>
<evidence type="ECO:0000256" key="1">
    <source>
        <dbReference type="SAM" id="MobiDB-lite"/>
    </source>
</evidence>
<dbReference type="SUPFAM" id="SSF51126">
    <property type="entry name" value="Pectin lyase-like"/>
    <property type="match status" value="1"/>
</dbReference>
<name>A0A429VC21_9SPHN</name>
<dbReference type="PRINTS" id="PR00313">
    <property type="entry name" value="CABNDNGRPT"/>
</dbReference>
<dbReference type="Pfam" id="PF00353">
    <property type="entry name" value="HemolysinCabind"/>
    <property type="match status" value="1"/>
</dbReference>
<dbReference type="PROSITE" id="PS00330">
    <property type="entry name" value="HEMOLYSIN_CALCIUM"/>
    <property type="match status" value="1"/>
</dbReference>
<dbReference type="RefSeq" id="WP_126719265.1">
    <property type="nucleotide sequence ID" value="NZ_RWJF01000001.1"/>
</dbReference>
<comment type="caution">
    <text evidence="2">The sequence shown here is derived from an EMBL/GenBank/DDBJ whole genome shotgun (WGS) entry which is preliminary data.</text>
</comment>
<evidence type="ECO:0000313" key="3">
    <source>
        <dbReference type="Proteomes" id="UP000274661"/>
    </source>
</evidence>
<reference evidence="2 3" key="1">
    <citation type="submission" date="2018-12" db="EMBL/GenBank/DDBJ databases">
        <title>Sphingomonas sp. HMF7854 Genome sequencing and assembly.</title>
        <authorList>
            <person name="Cha I."/>
            <person name="Kang H."/>
            <person name="Kim H."/>
            <person name="Kang J."/>
            <person name="Joh K."/>
        </authorList>
    </citation>
    <scope>NUCLEOTIDE SEQUENCE [LARGE SCALE GENOMIC DNA]</scope>
    <source>
        <strain evidence="2 3">HMF7854</strain>
    </source>
</reference>
<sequence>MTTYTLTQDYGYNSYRVSGLAAGSVIDATKASWIVDNSRTDNPDANTAPTDGTGPLNTYPFGVDSAGAGLLIKGGAIWGQVPQTSDWQYTYNNSAALRIANAPGVIIDDWRLDKTWDAIRVTGTSNNFLIDDAHLSNVRDDALENDDVLSGTIRDSLFDGVFSGISLGDSDHKDGSMNTVSLDHVFMRSESYLYKGDVTHVSPFKTDTGAPGTTPDIRIVDSVIAIEDPNHAGQARLKLAWDNVVESHGNVYLNLSDTPLPSSYPKPPAGFTILQGQQARDFWEACKKAWLDNHDGVNDVAVTPLPPLPGTAPAPTPTPSPTPSPTGTSINGTSGADTLTGSAAADTINGLAGDDKIFGKGGADLLSGGAGKDKFVFDTAADGHFGHIGDFNVGEDRIYLDDAIFKGIGTGSMSSPVRLSGGYFEHGDGIKADDSTDHILYDSASGILSYDPDGNGSAAPIPVVQLSAHLDLTKYDIYVV</sequence>
<dbReference type="Gene3D" id="2.150.10.10">
    <property type="entry name" value="Serralysin-like metalloprotease, C-terminal"/>
    <property type="match status" value="1"/>
</dbReference>
<keyword evidence="3" id="KW-1185">Reference proteome</keyword>
<evidence type="ECO:0000313" key="2">
    <source>
        <dbReference type="EMBL" id="RST31437.1"/>
    </source>
</evidence>
<proteinExistence type="predicted"/>
<dbReference type="EMBL" id="RWJF01000001">
    <property type="protein sequence ID" value="RST31437.1"/>
    <property type="molecule type" value="Genomic_DNA"/>
</dbReference>
<dbReference type="InterPro" id="IPR011050">
    <property type="entry name" value="Pectin_lyase_fold/virulence"/>
</dbReference>
<organism evidence="2 3">
    <name type="scientific">Sphingomonas ginkgonis</name>
    <dbReference type="NCBI Taxonomy" id="2315330"/>
    <lineage>
        <taxon>Bacteria</taxon>
        <taxon>Pseudomonadati</taxon>
        <taxon>Pseudomonadota</taxon>
        <taxon>Alphaproteobacteria</taxon>
        <taxon>Sphingomonadales</taxon>
        <taxon>Sphingomonadaceae</taxon>
        <taxon>Sphingomonas</taxon>
    </lineage>
</organism>
<protein>
    <submittedName>
        <fullName evidence="2">Calcium-binding protein</fullName>
    </submittedName>
</protein>
<dbReference type="Proteomes" id="UP000274661">
    <property type="component" value="Unassembled WGS sequence"/>
</dbReference>
<gene>
    <name evidence="2" type="ORF">HMF7854_11745</name>
</gene>
<feature type="compositionally biased region" description="Pro residues" evidence="1">
    <location>
        <begin position="304"/>
        <end position="324"/>
    </location>
</feature>
<feature type="region of interest" description="Disordered" evidence="1">
    <location>
        <begin position="301"/>
        <end position="338"/>
    </location>
</feature>
<feature type="compositionally biased region" description="Polar residues" evidence="1">
    <location>
        <begin position="329"/>
        <end position="338"/>
    </location>
</feature>
<dbReference type="InterPro" id="IPR018511">
    <property type="entry name" value="Hemolysin-typ_Ca-bd_CS"/>
</dbReference>